<feature type="compositionally biased region" description="Low complexity" evidence="1">
    <location>
        <begin position="274"/>
        <end position="297"/>
    </location>
</feature>
<proteinExistence type="predicted"/>
<dbReference type="RefSeq" id="WP_285970633.1">
    <property type="nucleotide sequence ID" value="NZ_CP127294.1"/>
</dbReference>
<keyword evidence="3" id="KW-1185">Reference proteome</keyword>
<organism evidence="2 3">
    <name type="scientific">Amycolatopsis carbonis</name>
    <dbReference type="NCBI Taxonomy" id="715471"/>
    <lineage>
        <taxon>Bacteria</taxon>
        <taxon>Bacillati</taxon>
        <taxon>Actinomycetota</taxon>
        <taxon>Actinomycetes</taxon>
        <taxon>Pseudonocardiales</taxon>
        <taxon>Pseudonocardiaceae</taxon>
        <taxon>Amycolatopsis</taxon>
    </lineage>
</organism>
<gene>
    <name evidence="2" type="ORF">QRX50_03955</name>
</gene>
<accession>A0A9Y2MVF1</accession>
<evidence type="ECO:0000256" key="1">
    <source>
        <dbReference type="SAM" id="MobiDB-lite"/>
    </source>
</evidence>
<dbReference type="Proteomes" id="UP001236014">
    <property type="component" value="Chromosome"/>
</dbReference>
<evidence type="ECO:0000313" key="2">
    <source>
        <dbReference type="EMBL" id="WIX79961.1"/>
    </source>
</evidence>
<sequence>MTDALRGPGPGGVGVATSDEVLALAAPALDFFAQWASVWNTFAATKIDVEQDIRLKFQGSAGLDFHKFLADADTLAHTRDTLDSTHTDATTATTALFRDWQSPAATAAQSAYRRLRPDDLLDHLAGAAQLIPETMTHVFTTLKTKVDEALKLRTDSIAGAPLPVAQRIAAVAQGRAVSKDELLDLAGWLDSASPGNDLHNRLRDCEPGDNSYAVRAARQWLNGPFATEFSSRYAAFQGLCATAASTIDGHLRALAGFLSVPTGASTVDSAGPALGAPADLPTPALGVPVGSPTPGVPADSPGPGLGLPVDSPTPALGLPVVPADVDPSSGSTSGDLNVPDDSTTASASLADLGAHIVDPPQDQHPSAELGTAPGGDVTFDPLGPGPETLPDGMDGFGALSLPGLGGLGTAPGDQARTAARLGTDVFDTRGSAGRISGSLDDGPGVDGR</sequence>
<evidence type="ECO:0000313" key="3">
    <source>
        <dbReference type="Proteomes" id="UP001236014"/>
    </source>
</evidence>
<feature type="region of interest" description="Disordered" evidence="1">
    <location>
        <begin position="427"/>
        <end position="448"/>
    </location>
</feature>
<protein>
    <submittedName>
        <fullName evidence="2">Uncharacterized protein</fullName>
    </submittedName>
</protein>
<dbReference type="KEGG" id="acab:QRX50_03955"/>
<name>A0A9Y2MVF1_9PSEU</name>
<feature type="region of interest" description="Disordered" evidence="1">
    <location>
        <begin position="274"/>
        <end position="392"/>
    </location>
</feature>
<feature type="compositionally biased region" description="Polar residues" evidence="1">
    <location>
        <begin position="328"/>
        <end position="347"/>
    </location>
</feature>
<dbReference type="EMBL" id="CP127294">
    <property type="protein sequence ID" value="WIX79961.1"/>
    <property type="molecule type" value="Genomic_DNA"/>
</dbReference>
<dbReference type="AlphaFoldDB" id="A0A9Y2MVF1"/>
<reference evidence="2 3" key="1">
    <citation type="submission" date="2023-06" db="EMBL/GenBank/DDBJ databases">
        <authorList>
            <person name="Oyuntsetseg B."/>
            <person name="Kim S.B."/>
        </authorList>
    </citation>
    <scope>NUCLEOTIDE SEQUENCE [LARGE SCALE GENOMIC DNA]</scope>
    <source>
        <strain evidence="2 3">2-15</strain>
    </source>
</reference>